<accession>A0ABN7AE57</accession>
<dbReference type="Proteomes" id="UP001307889">
    <property type="component" value="Chromosome 2"/>
</dbReference>
<reference evidence="1 2" key="1">
    <citation type="submission" date="2023-09" db="EMBL/GenBank/DDBJ databases">
        <title>Nesidiocoris tenuis whole genome shotgun sequence.</title>
        <authorList>
            <person name="Shibata T."/>
            <person name="Shimoda M."/>
            <person name="Kobayashi T."/>
            <person name="Uehara T."/>
        </authorList>
    </citation>
    <scope>NUCLEOTIDE SEQUENCE [LARGE SCALE GENOMIC DNA]</scope>
    <source>
        <strain evidence="1 2">Japan</strain>
    </source>
</reference>
<organism evidence="1 2">
    <name type="scientific">Nesidiocoris tenuis</name>
    <dbReference type="NCBI Taxonomy" id="355587"/>
    <lineage>
        <taxon>Eukaryota</taxon>
        <taxon>Metazoa</taxon>
        <taxon>Ecdysozoa</taxon>
        <taxon>Arthropoda</taxon>
        <taxon>Hexapoda</taxon>
        <taxon>Insecta</taxon>
        <taxon>Pterygota</taxon>
        <taxon>Neoptera</taxon>
        <taxon>Paraneoptera</taxon>
        <taxon>Hemiptera</taxon>
        <taxon>Heteroptera</taxon>
        <taxon>Panheteroptera</taxon>
        <taxon>Cimicomorpha</taxon>
        <taxon>Miridae</taxon>
        <taxon>Dicyphina</taxon>
        <taxon>Nesidiocoris</taxon>
    </lineage>
</organism>
<sequence length="205" mass="23331">MASPLNTLADAVGAALGAILEEQAEQVRQQQEIAVYIQDVVRQTLQESLRNNELGNRNANNTVPEFKSKHADLIPVFTGDPRSMEYFLTQCEMIVDWFVDPYVVDCFQNKEVLGAIIRKIQGLAATMIATYKFDSFAQIREALLGTYADKRDIYTLNHELVALQQKDYESPFTFHQNVTQILNLIVAYLKTRVTDQVGQELFIEH</sequence>
<name>A0ABN7AE57_9HEMI</name>
<evidence type="ECO:0000313" key="1">
    <source>
        <dbReference type="EMBL" id="BES90565.1"/>
    </source>
</evidence>
<protein>
    <submittedName>
        <fullName evidence="1">Uncharacterized protein</fullName>
    </submittedName>
</protein>
<gene>
    <name evidence="1" type="ORF">NTJ_03371</name>
</gene>
<keyword evidence="2" id="KW-1185">Reference proteome</keyword>
<proteinExistence type="predicted"/>
<dbReference type="EMBL" id="AP028910">
    <property type="protein sequence ID" value="BES90565.1"/>
    <property type="molecule type" value="Genomic_DNA"/>
</dbReference>
<evidence type="ECO:0000313" key="2">
    <source>
        <dbReference type="Proteomes" id="UP001307889"/>
    </source>
</evidence>